<comment type="caution">
    <text evidence="1">The sequence shown here is derived from an EMBL/GenBank/DDBJ whole genome shotgun (WGS) entry which is preliminary data.</text>
</comment>
<dbReference type="InterPro" id="IPR007750">
    <property type="entry name" value="DUF674"/>
</dbReference>
<evidence type="ECO:0000313" key="2">
    <source>
        <dbReference type="Proteomes" id="UP001210211"/>
    </source>
</evidence>
<sequence length="186" mass="20521">MAILKLFIEKKNKKVLFAEASNDVVDFLFNLLSLPIGSVTKLLSKESMVGCLGATYGSLKKLPKHYQCWGARDGKPCCQPNSKAIYVTDFDGSRCPVCKQQMTMEVWYKGGGKGFVEDTVSYIITDELSVLPMSKTSTTTLLSQFSVKDVSCLEKRKVSFGHKEAAGLLKASLQSKTALTDLFLRN</sequence>
<dbReference type="Pfam" id="PF05056">
    <property type="entry name" value="DUF674"/>
    <property type="match status" value="1"/>
</dbReference>
<dbReference type="EMBL" id="JAMRDG010000002">
    <property type="protein sequence ID" value="KAJ3688791.1"/>
    <property type="molecule type" value="Genomic_DNA"/>
</dbReference>
<evidence type="ECO:0000313" key="1">
    <source>
        <dbReference type="EMBL" id="KAJ3688791.1"/>
    </source>
</evidence>
<dbReference type="Proteomes" id="UP001210211">
    <property type="component" value="Unassembled WGS sequence"/>
</dbReference>
<reference evidence="1 2" key="1">
    <citation type="journal article" date="2022" name="Cell">
        <title>Repeat-based holocentromeres influence genome architecture and karyotype evolution.</title>
        <authorList>
            <person name="Hofstatter P.G."/>
            <person name="Thangavel G."/>
            <person name="Lux T."/>
            <person name="Neumann P."/>
            <person name="Vondrak T."/>
            <person name="Novak P."/>
            <person name="Zhang M."/>
            <person name="Costa L."/>
            <person name="Castellani M."/>
            <person name="Scott A."/>
            <person name="Toegelov H."/>
            <person name="Fuchs J."/>
            <person name="Mata-Sucre Y."/>
            <person name="Dias Y."/>
            <person name="Vanzela A.L.L."/>
            <person name="Huettel B."/>
            <person name="Almeida C.C.S."/>
            <person name="Simkova H."/>
            <person name="Souza G."/>
            <person name="Pedrosa-Harand A."/>
            <person name="Macas J."/>
            <person name="Mayer K.F.X."/>
            <person name="Houben A."/>
            <person name="Marques A."/>
        </authorList>
    </citation>
    <scope>NUCLEOTIDE SEQUENCE [LARGE SCALE GENOMIC DNA]</scope>
    <source>
        <strain evidence="1">RhyTen1mFocal</strain>
    </source>
</reference>
<dbReference type="PANTHER" id="PTHR33103">
    <property type="entry name" value="OS01G0153900 PROTEIN"/>
    <property type="match status" value="1"/>
</dbReference>
<dbReference type="PANTHER" id="PTHR33103:SF19">
    <property type="entry name" value="OS09G0544700 PROTEIN"/>
    <property type="match status" value="1"/>
</dbReference>
<dbReference type="AlphaFoldDB" id="A0AAD5Z8E3"/>
<name>A0AAD5Z8E3_9POAL</name>
<keyword evidence="2" id="KW-1185">Reference proteome</keyword>
<proteinExistence type="predicted"/>
<protein>
    <submittedName>
        <fullName evidence="1">Uncharacterized protein</fullName>
    </submittedName>
</protein>
<organism evidence="1 2">
    <name type="scientific">Rhynchospora tenuis</name>
    <dbReference type="NCBI Taxonomy" id="198213"/>
    <lineage>
        <taxon>Eukaryota</taxon>
        <taxon>Viridiplantae</taxon>
        <taxon>Streptophyta</taxon>
        <taxon>Embryophyta</taxon>
        <taxon>Tracheophyta</taxon>
        <taxon>Spermatophyta</taxon>
        <taxon>Magnoliopsida</taxon>
        <taxon>Liliopsida</taxon>
        <taxon>Poales</taxon>
        <taxon>Cyperaceae</taxon>
        <taxon>Cyperoideae</taxon>
        <taxon>Rhynchosporeae</taxon>
        <taxon>Rhynchospora</taxon>
    </lineage>
</organism>
<gene>
    <name evidence="1" type="ORF">LUZ61_017955</name>
</gene>
<accession>A0AAD5Z8E3</accession>